<dbReference type="OrthoDB" id="4612864at2"/>
<sequence>MAPARGWPVALMCHAVVVQALTYVVRPTTAYRALELDVPASQLGLLSGAFAVVPLLIAISVGRMTDLRGERLVLWTGADLMLVATVGLAWLADSLMTLLLWSVLLGVGHLLTIVGEQTTVTVLRGALGLDSAFGRYTLSVSFGQIIGPGLITLLGGDGAIPDTSAILRGAVVLAVVLVFSTAAMRARASGPARDDSPGSLRLAMRVTGPVRRELINAIAASLVLIAAIDLLVVYLPALGAQAGISAGTVGVLLSVRAAASMVSRMFVGSLVARFRRLPTLGASLALSALAVAVIPVPMPLAVLFAVMALGGLTLGIGQPLTMAWVTEAAPPGARATWLSVRLTGNRLGQTVVPTVAGFAASSAGVGGVLWVMAAALAGVALVVRRGRPA</sequence>
<dbReference type="InterPro" id="IPR001958">
    <property type="entry name" value="Tet-R_TetA/multi-R_MdtG-like"/>
</dbReference>
<comment type="caution">
    <text evidence="7">The sequence shown here is derived from an EMBL/GenBank/DDBJ whole genome shotgun (WGS) entry which is preliminary data.</text>
</comment>
<gene>
    <name evidence="7" type="ORF">EDD32_3056</name>
</gene>
<dbReference type="InterPro" id="IPR011701">
    <property type="entry name" value="MFS"/>
</dbReference>
<evidence type="ECO:0000256" key="2">
    <source>
        <dbReference type="ARBA" id="ARBA00022692"/>
    </source>
</evidence>
<protein>
    <submittedName>
        <fullName evidence="7">Putative MFS family arabinose efflux permease</fullName>
    </submittedName>
</protein>
<reference evidence="7 8" key="1">
    <citation type="submission" date="2018-11" db="EMBL/GenBank/DDBJ databases">
        <title>Sequencing the genomes of 1000 actinobacteria strains.</title>
        <authorList>
            <person name="Klenk H.-P."/>
        </authorList>
    </citation>
    <scope>NUCLEOTIDE SEQUENCE [LARGE SCALE GENOMIC DNA]</scope>
    <source>
        <strain evidence="7 8">DSM 14418</strain>
    </source>
</reference>
<feature type="transmembrane region" description="Helical" evidence="5">
    <location>
        <begin position="45"/>
        <end position="65"/>
    </location>
</feature>
<evidence type="ECO:0000256" key="5">
    <source>
        <dbReference type="SAM" id="Phobius"/>
    </source>
</evidence>
<dbReference type="PANTHER" id="PTHR23526">
    <property type="entry name" value="INTEGRAL MEMBRANE TRANSPORT PROTEIN-RELATED"/>
    <property type="match status" value="1"/>
</dbReference>
<feature type="transmembrane region" description="Helical" evidence="5">
    <location>
        <begin position="136"/>
        <end position="154"/>
    </location>
</feature>
<dbReference type="InterPro" id="IPR036259">
    <property type="entry name" value="MFS_trans_sf"/>
</dbReference>
<keyword evidence="3 5" id="KW-1133">Transmembrane helix</keyword>
<evidence type="ECO:0000256" key="1">
    <source>
        <dbReference type="ARBA" id="ARBA00004651"/>
    </source>
</evidence>
<evidence type="ECO:0000256" key="4">
    <source>
        <dbReference type="ARBA" id="ARBA00023136"/>
    </source>
</evidence>
<evidence type="ECO:0000256" key="3">
    <source>
        <dbReference type="ARBA" id="ARBA00022989"/>
    </source>
</evidence>
<dbReference type="GO" id="GO:0005886">
    <property type="term" value="C:plasma membrane"/>
    <property type="evidence" value="ECO:0007669"/>
    <property type="project" value="UniProtKB-SubCell"/>
</dbReference>
<dbReference type="AlphaFoldDB" id="A0A3N4Z8C6"/>
<keyword evidence="2 5" id="KW-0812">Transmembrane</keyword>
<dbReference type="InterPro" id="IPR020846">
    <property type="entry name" value="MFS_dom"/>
</dbReference>
<evidence type="ECO:0000313" key="7">
    <source>
        <dbReference type="EMBL" id="RPF28527.1"/>
    </source>
</evidence>
<dbReference type="Gene3D" id="1.20.1250.20">
    <property type="entry name" value="MFS general substrate transporter like domains"/>
    <property type="match status" value="2"/>
</dbReference>
<comment type="subcellular location">
    <subcellularLocation>
        <location evidence="1">Cell membrane</location>
        <topology evidence="1">Multi-pass membrane protein</topology>
    </subcellularLocation>
</comment>
<dbReference type="GO" id="GO:0022857">
    <property type="term" value="F:transmembrane transporter activity"/>
    <property type="evidence" value="ECO:0007669"/>
    <property type="project" value="InterPro"/>
</dbReference>
<dbReference type="InterPro" id="IPR052528">
    <property type="entry name" value="Sugar_transport-like"/>
</dbReference>
<dbReference type="EMBL" id="RKRA01000001">
    <property type="protein sequence ID" value="RPF28527.1"/>
    <property type="molecule type" value="Genomic_DNA"/>
</dbReference>
<name>A0A3N4Z8C6_9MICO</name>
<accession>A0A3N4Z8C6</accession>
<dbReference type="SUPFAM" id="SSF103473">
    <property type="entry name" value="MFS general substrate transporter"/>
    <property type="match status" value="1"/>
</dbReference>
<keyword evidence="8" id="KW-1185">Reference proteome</keyword>
<feature type="transmembrane region" description="Helical" evidence="5">
    <location>
        <begin position="214"/>
        <end position="237"/>
    </location>
</feature>
<feature type="transmembrane region" description="Helical" evidence="5">
    <location>
        <begin position="7"/>
        <end position="25"/>
    </location>
</feature>
<keyword evidence="4 5" id="KW-0472">Membrane</keyword>
<feature type="transmembrane region" description="Helical" evidence="5">
    <location>
        <begin position="98"/>
        <end position="115"/>
    </location>
</feature>
<feature type="transmembrane region" description="Helical" evidence="5">
    <location>
        <begin position="355"/>
        <end position="383"/>
    </location>
</feature>
<organism evidence="7 8">
    <name type="scientific">Georgenia muralis</name>
    <dbReference type="NCBI Taxonomy" id="154117"/>
    <lineage>
        <taxon>Bacteria</taxon>
        <taxon>Bacillati</taxon>
        <taxon>Actinomycetota</taxon>
        <taxon>Actinomycetes</taxon>
        <taxon>Micrococcales</taxon>
        <taxon>Bogoriellaceae</taxon>
        <taxon>Georgenia</taxon>
    </lineage>
</organism>
<dbReference type="PROSITE" id="PS50850">
    <property type="entry name" value="MFS"/>
    <property type="match status" value="1"/>
</dbReference>
<evidence type="ECO:0000259" key="6">
    <source>
        <dbReference type="PROSITE" id="PS50850"/>
    </source>
</evidence>
<feature type="transmembrane region" description="Helical" evidence="5">
    <location>
        <begin position="284"/>
        <end position="312"/>
    </location>
</feature>
<feature type="transmembrane region" description="Helical" evidence="5">
    <location>
        <begin position="72"/>
        <end position="92"/>
    </location>
</feature>
<dbReference type="Pfam" id="PF07690">
    <property type="entry name" value="MFS_1"/>
    <property type="match status" value="1"/>
</dbReference>
<dbReference type="PANTHER" id="PTHR23526:SF4">
    <property type="entry name" value="INTEGRAL MEMBRANE TRANSPORT PROTEIN"/>
    <property type="match status" value="1"/>
</dbReference>
<feature type="transmembrane region" description="Helical" evidence="5">
    <location>
        <begin position="166"/>
        <end position="184"/>
    </location>
</feature>
<dbReference type="Proteomes" id="UP000280726">
    <property type="component" value="Unassembled WGS sequence"/>
</dbReference>
<feature type="domain" description="Major facilitator superfamily (MFS) profile" evidence="6">
    <location>
        <begin position="213"/>
        <end position="389"/>
    </location>
</feature>
<evidence type="ECO:0000313" key="8">
    <source>
        <dbReference type="Proteomes" id="UP000280726"/>
    </source>
</evidence>
<proteinExistence type="predicted"/>
<dbReference type="PRINTS" id="PR01035">
    <property type="entry name" value="TCRTETA"/>
</dbReference>